<organism evidence="3 4">
    <name type="scientific">Cohnella luojiensis</name>
    <dbReference type="NCBI Taxonomy" id="652876"/>
    <lineage>
        <taxon>Bacteria</taxon>
        <taxon>Bacillati</taxon>
        <taxon>Bacillota</taxon>
        <taxon>Bacilli</taxon>
        <taxon>Bacillales</taxon>
        <taxon>Paenibacillaceae</taxon>
        <taxon>Cohnella</taxon>
    </lineage>
</organism>
<dbReference type="Pfam" id="PF00534">
    <property type="entry name" value="Glycos_transf_1"/>
    <property type="match status" value="1"/>
</dbReference>
<dbReference type="Proteomes" id="UP000297900">
    <property type="component" value="Unassembled WGS sequence"/>
</dbReference>
<dbReference type="NCBIfam" id="TIGR03999">
    <property type="entry name" value="thiol_BshA"/>
    <property type="match status" value="1"/>
</dbReference>
<dbReference type="SUPFAM" id="SSF53756">
    <property type="entry name" value="UDP-Glycosyltransferase/glycogen phosphorylase"/>
    <property type="match status" value="1"/>
</dbReference>
<dbReference type="Pfam" id="PF13439">
    <property type="entry name" value="Glyco_transf_4"/>
    <property type="match status" value="1"/>
</dbReference>
<dbReference type="InterPro" id="IPR023881">
    <property type="entry name" value="Thiol_BshA"/>
</dbReference>
<accession>A0A4Y8M3L8</accession>
<proteinExistence type="predicted"/>
<dbReference type="EMBL" id="SOMN01000003">
    <property type="protein sequence ID" value="TFE30031.1"/>
    <property type="molecule type" value="Genomic_DNA"/>
</dbReference>
<gene>
    <name evidence="3" type="primary">bshA</name>
    <name evidence="3" type="ORF">E2980_04560</name>
</gene>
<dbReference type="RefSeq" id="WP_135150944.1">
    <property type="nucleotide sequence ID" value="NZ_SOMN01000003.1"/>
</dbReference>
<evidence type="ECO:0000313" key="4">
    <source>
        <dbReference type="Proteomes" id="UP000297900"/>
    </source>
</evidence>
<dbReference type="InterPro" id="IPR050194">
    <property type="entry name" value="Glycosyltransferase_grp1"/>
</dbReference>
<comment type="caution">
    <text evidence="3">The sequence shown here is derived from an EMBL/GenBank/DDBJ whole genome shotgun (WGS) entry which is preliminary data.</text>
</comment>
<dbReference type="PANTHER" id="PTHR45947">
    <property type="entry name" value="SULFOQUINOVOSYL TRANSFERASE SQD2"/>
    <property type="match status" value="1"/>
</dbReference>
<evidence type="ECO:0000259" key="2">
    <source>
        <dbReference type="Pfam" id="PF13439"/>
    </source>
</evidence>
<dbReference type="PANTHER" id="PTHR45947:SF3">
    <property type="entry name" value="SULFOQUINOVOSYL TRANSFERASE SQD2"/>
    <property type="match status" value="1"/>
</dbReference>
<dbReference type="InterPro" id="IPR028098">
    <property type="entry name" value="Glyco_trans_4-like_N"/>
</dbReference>
<dbReference type="Gene3D" id="3.40.50.2000">
    <property type="entry name" value="Glycogen Phosphorylase B"/>
    <property type="match status" value="2"/>
</dbReference>
<dbReference type="AlphaFoldDB" id="A0A4Y8M3L8"/>
<dbReference type="OrthoDB" id="9810929at2"/>
<name>A0A4Y8M3L8_9BACL</name>
<dbReference type="GO" id="GO:0016757">
    <property type="term" value="F:glycosyltransferase activity"/>
    <property type="evidence" value="ECO:0007669"/>
    <property type="project" value="InterPro"/>
</dbReference>
<sequence>MNRPLKIGITCYPSLGGSGVVATELGKLLAEKGHEIHFITHSMPFRLGKFHRNIFYHEVEVSDYYVFRYPPYDLSLASKMNQVAKLQNLDLLHVHYAVPHAICAILAKQMAGDNLKVVTTLHGTDITVLAQDETLKDIIRLGIRKSDAVTAVSRDLIKETRELLDIQEPIDLTYNFVDKRIYYPRECIGLRADYADPHEKVLMHISNFRPVKRTSDVVDIFAKVNAKTPAKLVLVGEGPDLPKIQSKIQAMGLTHRVHFLGKQDDVAQVISIADLMLLPSEKESFGLVALEAMACGVPTIGSIAGGIPELVQHGITGFLSPIGNTDDMADNALKLLTNEKLSAEFREACLQRAHCVFDDKLITAQYEEIYYRVLGMPLATPVPMCNV</sequence>
<keyword evidence="4" id="KW-1185">Reference proteome</keyword>
<feature type="domain" description="Glycosyltransferase subfamily 4-like N-terminal" evidence="2">
    <location>
        <begin position="16"/>
        <end position="178"/>
    </location>
</feature>
<reference evidence="3 4" key="1">
    <citation type="submission" date="2019-03" db="EMBL/GenBank/DDBJ databases">
        <title>Cohnella endophytica sp. nov., a novel endophytic bacterium isolated from bark of Sonneratia apetala.</title>
        <authorList>
            <person name="Tuo L."/>
        </authorList>
    </citation>
    <scope>NUCLEOTIDE SEQUENCE [LARGE SCALE GENOMIC DNA]</scope>
    <source>
        <strain evidence="3 4">CCTCC AB 208254</strain>
    </source>
</reference>
<feature type="domain" description="Glycosyl transferase family 1" evidence="1">
    <location>
        <begin position="198"/>
        <end position="348"/>
    </location>
</feature>
<evidence type="ECO:0000259" key="1">
    <source>
        <dbReference type="Pfam" id="PF00534"/>
    </source>
</evidence>
<protein>
    <submittedName>
        <fullName evidence="3">N-acetyl-alpha-D-glucosaminyl L-malate synthase BshA</fullName>
    </submittedName>
</protein>
<dbReference type="GO" id="GO:0071793">
    <property type="term" value="P:bacillithiol biosynthetic process"/>
    <property type="evidence" value="ECO:0007669"/>
    <property type="project" value="InterPro"/>
</dbReference>
<dbReference type="InterPro" id="IPR001296">
    <property type="entry name" value="Glyco_trans_1"/>
</dbReference>
<evidence type="ECO:0000313" key="3">
    <source>
        <dbReference type="EMBL" id="TFE30031.1"/>
    </source>
</evidence>